<dbReference type="Gene3D" id="1.50.40.10">
    <property type="entry name" value="Mitochondrial carrier domain"/>
    <property type="match status" value="2"/>
</dbReference>
<dbReference type="InterPro" id="IPR002067">
    <property type="entry name" value="MCP"/>
</dbReference>
<dbReference type="SUPFAM" id="SSF103506">
    <property type="entry name" value="Mitochondrial carrier"/>
    <property type="match status" value="1"/>
</dbReference>
<dbReference type="InterPro" id="IPR018108">
    <property type="entry name" value="MCP_transmembrane"/>
</dbReference>
<dbReference type="InterPro" id="IPR023395">
    <property type="entry name" value="MCP_dom_sf"/>
</dbReference>
<evidence type="ECO:0000256" key="5">
    <source>
        <dbReference type="ARBA" id="ARBA00022737"/>
    </source>
</evidence>
<keyword evidence="12" id="KW-1185">Reference proteome</keyword>
<dbReference type="AlphaFoldDB" id="A0A4P9W9B7"/>
<feature type="repeat" description="Solcar" evidence="9">
    <location>
        <begin position="16"/>
        <end position="102"/>
    </location>
</feature>
<evidence type="ECO:0000256" key="8">
    <source>
        <dbReference type="ARBA" id="ARBA00023136"/>
    </source>
</evidence>
<name>A0A4P9W9B7_9FUNG</name>
<dbReference type="PANTHER" id="PTHR45667">
    <property type="entry name" value="S-ADENOSYLMETHIONINE MITOCHONDRIAL CARRIER PROTEIN"/>
    <property type="match status" value="1"/>
</dbReference>
<protein>
    <submittedName>
        <fullName evidence="11">Mitochondrial carrier domain-containing protein</fullName>
    </submittedName>
</protein>
<keyword evidence="7" id="KW-0496">Mitochondrion</keyword>
<dbReference type="GO" id="GO:0031966">
    <property type="term" value="C:mitochondrial membrane"/>
    <property type="evidence" value="ECO:0007669"/>
    <property type="project" value="UniProtKB-SubCell"/>
</dbReference>
<evidence type="ECO:0000256" key="7">
    <source>
        <dbReference type="ARBA" id="ARBA00023128"/>
    </source>
</evidence>
<dbReference type="PRINTS" id="PR00926">
    <property type="entry name" value="MITOCARRIER"/>
</dbReference>
<dbReference type="GO" id="GO:0055085">
    <property type="term" value="P:transmembrane transport"/>
    <property type="evidence" value="ECO:0007669"/>
    <property type="project" value="InterPro"/>
</dbReference>
<dbReference type="Pfam" id="PF00153">
    <property type="entry name" value="Mito_carr"/>
    <property type="match status" value="3"/>
</dbReference>
<organism evidence="11 12">
    <name type="scientific">Blyttiomyces helicus</name>
    <dbReference type="NCBI Taxonomy" id="388810"/>
    <lineage>
        <taxon>Eukaryota</taxon>
        <taxon>Fungi</taxon>
        <taxon>Fungi incertae sedis</taxon>
        <taxon>Chytridiomycota</taxon>
        <taxon>Chytridiomycota incertae sedis</taxon>
        <taxon>Chytridiomycetes</taxon>
        <taxon>Chytridiomycetes incertae sedis</taxon>
        <taxon>Blyttiomyces</taxon>
    </lineage>
</organism>
<evidence type="ECO:0000256" key="3">
    <source>
        <dbReference type="ARBA" id="ARBA00022448"/>
    </source>
</evidence>
<reference evidence="12" key="1">
    <citation type="journal article" date="2018" name="Nat. Microbiol.">
        <title>Leveraging single-cell genomics to expand the fungal tree of life.</title>
        <authorList>
            <person name="Ahrendt S.R."/>
            <person name="Quandt C.A."/>
            <person name="Ciobanu D."/>
            <person name="Clum A."/>
            <person name="Salamov A."/>
            <person name="Andreopoulos B."/>
            <person name="Cheng J.F."/>
            <person name="Woyke T."/>
            <person name="Pelin A."/>
            <person name="Henrissat B."/>
            <person name="Reynolds N.K."/>
            <person name="Benny G.L."/>
            <person name="Smith M.E."/>
            <person name="James T.Y."/>
            <person name="Grigoriev I.V."/>
        </authorList>
    </citation>
    <scope>NUCLEOTIDE SEQUENCE [LARGE SCALE GENOMIC DNA]</scope>
</reference>
<evidence type="ECO:0000313" key="11">
    <source>
        <dbReference type="EMBL" id="RKO86796.1"/>
    </source>
</evidence>
<sequence length="323" mass="34034">MHPLAATCNDPDSPPPLLADNFFAGGIALATSFAVMHPLDTLKTRMQAAETSAGSARPGLNVRSVLNRETARALGKGFIASVMGAGPQGGLRLSTYEFAKTHLLAPSSKSTSTSPSLLPTFGPITASALSAIAGDFVSSIVKVPREVITARLQTAHYGANTGASYAFRAIIRDEGARGLFRGFWSTTARDWPFMVILFTTYETFKQFHNQNLAPAPTSVSAKVDASIHEEEIDEVPIATLKSTMFGGMSGALAGFLTTPFDVVKTRIMTAKGAAGATPLSMAQIASGMVEARRRALVAGGSAPGLMRPYAVFFTGAVARSTWW</sequence>
<dbReference type="EMBL" id="KZ997906">
    <property type="protein sequence ID" value="RKO86796.1"/>
    <property type="molecule type" value="Genomic_DNA"/>
</dbReference>
<feature type="repeat" description="Solcar" evidence="9">
    <location>
        <begin position="122"/>
        <end position="207"/>
    </location>
</feature>
<evidence type="ECO:0000256" key="10">
    <source>
        <dbReference type="RuleBase" id="RU000488"/>
    </source>
</evidence>
<dbReference type="PROSITE" id="PS50920">
    <property type="entry name" value="SOLCAR"/>
    <property type="match status" value="2"/>
</dbReference>
<evidence type="ECO:0000256" key="2">
    <source>
        <dbReference type="ARBA" id="ARBA00006375"/>
    </source>
</evidence>
<gene>
    <name evidence="11" type="ORF">BDK51DRAFT_24905</name>
</gene>
<evidence type="ECO:0000256" key="9">
    <source>
        <dbReference type="PROSITE-ProRule" id="PRU00282"/>
    </source>
</evidence>
<proteinExistence type="inferred from homology"/>
<keyword evidence="3 10" id="KW-0813">Transport</keyword>
<keyword evidence="4 9" id="KW-0812">Transmembrane</keyword>
<keyword evidence="8 9" id="KW-0472">Membrane</keyword>
<accession>A0A4P9W9B7</accession>
<comment type="subcellular location">
    <subcellularLocation>
        <location evidence="1">Mitochondrion membrane</location>
        <topology evidence="1">Multi-pass membrane protein</topology>
    </subcellularLocation>
</comment>
<evidence type="ECO:0000256" key="1">
    <source>
        <dbReference type="ARBA" id="ARBA00004225"/>
    </source>
</evidence>
<keyword evidence="5" id="KW-0677">Repeat</keyword>
<dbReference type="Proteomes" id="UP000269721">
    <property type="component" value="Unassembled WGS sequence"/>
</dbReference>
<evidence type="ECO:0000256" key="4">
    <source>
        <dbReference type="ARBA" id="ARBA00022692"/>
    </source>
</evidence>
<dbReference type="OrthoDB" id="415315at2759"/>
<comment type="similarity">
    <text evidence="2 10">Belongs to the mitochondrial carrier (TC 2.A.29) family.</text>
</comment>
<keyword evidence="6" id="KW-1133">Transmembrane helix</keyword>
<evidence type="ECO:0000256" key="6">
    <source>
        <dbReference type="ARBA" id="ARBA00022989"/>
    </source>
</evidence>
<evidence type="ECO:0000313" key="12">
    <source>
        <dbReference type="Proteomes" id="UP000269721"/>
    </source>
</evidence>